<feature type="region of interest" description="Disordered" evidence="1">
    <location>
        <begin position="491"/>
        <end position="637"/>
    </location>
</feature>
<dbReference type="PANTHER" id="PTHR33590:SF1">
    <property type="entry name" value="PDZ DOMAIN-CONTAINING PROTEIN"/>
    <property type="match status" value="1"/>
</dbReference>
<feature type="compositionally biased region" description="Polar residues" evidence="1">
    <location>
        <begin position="565"/>
        <end position="583"/>
    </location>
</feature>
<proteinExistence type="predicted"/>
<dbReference type="OrthoDB" id="264985at2759"/>
<name>A0A0S4IMZ2_BODSA</name>
<evidence type="ECO:0000313" key="4">
    <source>
        <dbReference type="Proteomes" id="UP000051952"/>
    </source>
</evidence>
<dbReference type="AlphaFoldDB" id="A0A0S4IMZ2"/>
<keyword evidence="2" id="KW-0472">Membrane</keyword>
<feature type="transmembrane region" description="Helical" evidence="2">
    <location>
        <begin position="144"/>
        <end position="163"/>
    </location>
</feature>
<evidence type="ECO:0000313" key="3">
    <source>
        <dbReference type="EMBL" id="CUE69611.1"/>
    </source>
</evidence>
<feature type="compositionally biased region" description="Pro residues" evidence="1">
    <location>
        <begin position="544"/>
        <end position="553"/>
    </location>
</feature>
<evidence type="ECO:0000256" key="2">
    <source>
        <dbReference type="SAM" id="Phobius"/>
    </source>
</evidence>
<keyword evidence="2 3" id="KW-0812">Transmembrane</keyword>
<dbReference type="EMBL" id="CYKH01000078">
    <property type="protein sequence ID" value="CUE69611.1"/>
    <property type="molecule type" value="Genomic_DNA"/>
</dbReference>
<dbReference type="Proteomes" id="UP000051952">
    <property type="component" value="Unassembled WGS sequence"/>
</dbReference>
<feature type="compositionally biased region" description="Basic and acidic residues" evidence="1">
    <location>
        <begin position="600"/>
        <end position="623"/>
    </location>
</feature>
<dbReference type="VEuPathDB" id="TriTrypDB:BSAL_52110"/>
<organism evidence="3 4">
    <name type="scientific">Bodo saltans</name>
    <name type="common">Flagellated protozoan</name>
    <dbReference type="NCBI Taxonomy" id="75058"/>
    <lineage>
        <taxon>Eukaryota</taxon>
        <taxon>Discoba</taxon>
        <taxon>Euglenozoa</taxon>
        <taxon>Kinetoplastea</taxon>
        <taxon>Metakinetoplastina</taxon>
        <taxon>Eubodonida</taxon>
        <taxon>Bodonidae</taxon>
        <taxon>Bodo</taxon>
    </lineage>
</organism>
<protein>
    <submittedName>
        <fullName evidence="3">Transmembrane protein, putative</fullName>
    </submittedName>
</protein>
<gene>
    <name evidence="3" type="ORF">BSAL_52110</name>
</gene>
<feature type="compositionally biased region" description="Low complexity" evidence="1">
    <location>
        <begin position="498"/>
        <end position="515"/>
    </location>
</feature>
<keyword evidence="4" id="KW-1185">Reference proteome</keyword>
<feature type="region of interest" description="Disordered" evidence="1">
    <location>
        <begin position="1"/>
        <end position="77"/>
    </location>
</feature>
<reference evidence="4" key="1">
    <citation type="submission" date="2015-09" db="EMBL/GenBank/DDBJ databases">
        <authorList>
            <consortium name="Pathogen Informatics"/>
        </authorList>
    </citation>
    <scope>NUCLEOTIDE SEQUENCE [LARGE SCALE GENOMIC DNA]</scope>
    <source>
        <strain evidence="4">Lake Konstanz</strain>
    </source>
</reference>
<evidence type="ECO:0000256" key="1">
    <source>
        <dbReference type="SAM" id="MobiDB-lite"/>
    </source>
</evidence>
<feature type="transmembrane region" description="Helical" evidence="2">
    <location>
        <begin position="285"/>
        <end position="304"/>
    </location>
</feature>
<keyword evidence="2" id="KW-1133">Transmembrane helix</keyword>
<dbReference type="PANTHER" id="PTHR33590">
    <property type="entry name" value="GLUTENIN, HIGH MOLECULAR WEIGHT SUBUNIT PW212-RELATED PROTEIN"/>
    <property type="match status" value="1"/>
</dbReference>
<feature type="transmembrane region" description="Helical" evidence="2">
    <location>
        <begin position="343"/>
        <end position="366"/>
    </location>
</feature>
<accession>A0A0S4IMZ2</accession>
<dbReference type="OMA" id="CCAPCCG"/>
<sequence>MWQQQQQQNNSWQQQSPQQPQQSWGQQQQPPPQQQQSSWQQPPQHQPQYPQPQQHQQQQQQGGWGGPQQQQQQQQWNQQQQWGQQPGMCSCCDQCCQQPGQCCQCQQGQCCQCQQYGQPVDPYCCGPPAPEQQEMAFCCDLTCWTVGLFFILSVIGFAVVLGTKSPDNIFDKFSVSTTRQLDAAIVPLIPYRTSLAALCIANATTNTTPAPTATNTTLAPVNTTTVAPATTTTVAPTTASPSASVSGCTQKHIFGTFGTVCMEDTLYAGTMVANLSHWNNFRGTLYFLAFIITFFFMLVVYAVHRQKHPQGGFMNSSQVGQQLGVSPNINLFGTELYEVFRCVWFVSGLIVFFWVANAMTSYWNFIGFWKNNTEGALHDFWVAYDKKFVASVVCVTIYLAWPIFLIGLEIAIWIVFVIPYMAVRCMLKPGIENVRPDVPAADMPGWVRTDMFFTEIQQIRRLGFSTRLWEMVTGSKEAFCPTMDCCQMQGFGGPQGGPPQQQWGQQQPPAVAPSSPHRPVQPPRPGQMGDSEMNRSTHAQPPTQQMPPPPPAPQHHHHHTPQMASSGNFYPQPQESMPVSSTVEVDGERKEKKEKKHKKDKSDSEKKDKGTKEKKDKTGTKEKKEKKHKKDKHESED</sequence>